<dbReference type="AlphaFoldDB" id="A0AAE0JGS8"/>
<sequence>MGGGFYRGLDDSAKNAAAVSCNRFLLPSPSSAPFHLRQAQLSGLGIHYTRCLPLLFT</sequence>
<gene>
    <name evidence="1" type="ORF">B0H65DRAFT_460851</name>
</gene>
<dbReference type="Proteomes" id="UP001278500">
    <property type="component" value="Unassembled WGS sequence"/>
</dbReference>
<organism evidence="1 2">
    <name type="scientific">Neurospora tetraspora</name>
    <dbReference type="NCBI Taxonomy" id="94610"/>
    <lineage>
        <taxon>Eukaryota</taxon>
        <taxon>Fungi</taxon>
        <taxon>Dikarya</taxon>
        <taxon>Ascomycota</taxon>
        <taxon>Pezizomycotina</taxon>
        <taxon>Sordariomycetes</taxon>
        <taxon>Sordariomycetidae</taxon>
        <taxon>Sordariales</taxon>
        <taxon>Sordariaceae</taxon>
        <taxon>Neurospora</taxon>
    </lineage>
</organism>
<name>A0AAE0JGS8_9PEZI</name>
<dbReference type="GeneID" id="87863715"/>
<comment type="caution">
    <text evidence="1">The sequence shown here is derived from an EMBL/GenBank/DDBJ whole genome shotgun (WGS) entry which is preliminary data.</text>
</comment>
<proteinExistence type="predicted"/>
<feature type="non-terminal residue" evidence="1">
    <location>
        <position position="57"/>
    </location>
</feature>
<keyword evidence="2" id="KW-1185">Reference proteome</keyword>
<reference evidence="1" key="1">
    <citation type="journal article" date="2023" name="Mol. Phylogenet. Evol.">
        <title>Genome-scale phylogeny and comparative genomics of the fungal order Sordariales.</title>
        <authorList>
            <person name="Hensen N."/>
            <person name="Bonometti L."/>
            <person name="Westerberg I."/>
            <person name="Brannstrom I.O."/>
            <person name="Guillou S."/>
            <person name="Cros-Aarteil S."/>
            <person name="Calhoun S."/>
            <person name="Haridas S."/>
            <person name="Kuo A."/>
            <person name="Mondo S."/>
            <person name="Pangilinan J."/>
            <person name="Riley R."/>
            <person name="LaButti K."/>
            <person name="Andreopoulos B."/>
            <person name="Lipzen A."/>
            <person name="Chen C."/>
            <person name="Yan M."/>
            <person name="Daum C."/>
            <person name="Ng V."/>
            <person name="Clum A."/>
            <person name="Steindorff A."/>
            <person name="Ohm R.A."/>
            <person name="Martin F."/>
            <person name="Silar P."/>
            <person name="Natvig D.O."/>
            <person name="Lalanne C."/>
            <person name="Gautier V."/>
            <person name="Ament-Velasquez S.L."/>
            <person name="Kruys A."/>
            <person name="Hutchinson M.I."/>
            <person name="Powell A.J."/>
            <person name="Barry K."/>
            <person name="Miller A.N."/>
            <person name="Grigoriev I.V."/>
            <person name="Debuchy R."/>
            <person name="Gladieux P."/>
            <person name="Hiltunen Thoren M."/>
            <person name="Johannesson H."/>
        </authorList>
    </citation>
    <scope>NUCLEOTIDE SEQUENCE</scope>
    <source>
        <strain evidence="1">CBS 560.94</strain>
    </source>
</reference>
<accession>A0AAE0JGS8</accession>
<dbReference type="EMBL" id="JAUEPP010000003">
    <property type="protein sequence ID" value="KAK3347577.1"/>
    <property type="molecule type" value="Genomic_DNA"/>
</dbReference>
<dbReference type="RefSeq" id="XP_062682659.1">
    <property type="nucleotide sequence ID" value="XM_062826561.1"/>
</dbReference>
<reference evidence="1" key="2">
    <citation type="submission" date="2023-06" db="EMBL/GenBank/DDBJ databases">
        <authorList>
            <consortium name="Lawrence Berkeley National Laboratory"/>
            <person name="Haridas S."/>
            <person name="Hensen N."/>
            <person name="Bonometti L."/>
            <person name="Westerberg I."/>
            <person name="Brannstrom I.O."/>
            <person name="Guillou S."/>
            <person name="Cros-Aarteil S."/>
            <person name="Calhoun S."/>
            <person name="Kuo A."/>
            <person name="Mondo S."/>
            <person name="Pangilinan J."/>
            <person name="Riley R."/>
            <person name="Labutti K."/>
            <person name="Andreopoulos B."/>
            <person name="Lipzen A."/>
            <person name="Chen C."/>
            <person name="Yanf M."/>
            <person name="Daum C."/>
            <person name="Ng V."/>
            <person name="Clum A."/>
            <person name="Steindorff A."/>
            <person name="Ohm R."/>
            <person name="Martin F."/>
            <person name="Silar P."/>
            <person name="Natvig D."/>
            <person name="Lalanne C."/>
            <person name="Gautier V."/>
            <person name="Ament-Velasquez S.L."/>
            <person name="Kruys A."/>
            <person name="Hutchinson M.I."/>
            <person name="Powell A.J."/>
            <person name="Barry K."/>
            <person name="Miller A.N."/>
            <person name="Grigoriev I.V."/>
            <person name="Debuchy R."/>
            <person name="Gladieux P."/>
            <person name="Thoren M.H."/>
            <person name="Johannesson H."/>
        </authorList>
    </citation>
    <scope>NUCLEOTIDE SEQUENCE</scope>
    <source>
        <strain evidence="1">CBS 560.94</strain>
    </source>
</reference>
<evidence type="ECO:0000313" key="1">
    <source>
        <dbReference type="EMBL" id="KAK3347577.1"/>
    </source>
</evidence>
<protein>
    <submittedName>
        <fullName evidence="1">Uncharacterized protein</fullName>
    </submittedName>
</protein>
<evidence type="ECO:0000313" key="2">
    <source>
        <dbReference type="Proteomes" id="UP001278500"/>
    </source>
</evidence>